<dbReference type="OrthoDB" id="5832279at2759"/>
<dbReference type="EMBL" id="CAAE01014544">
    <property type="protein sequence ID" value="CAF97995.1"/>
    <property type="molecule type" value="Genomic_DNA"/>
</dbReference>
<keyword evidence="1" id="KW-1133">Transmembrane helix</keyword>
<accession>Q4SMY7</accession>
<evidence type="ECO:0000313" key="2">
    <source>
        <dbReference type="EMBL" id="CAF97995.1"/>
    </source>
</evidence>
<name>Q4SMY7_TETNG</name>
<reference evidence="2" key="1">
    <citation type="journal article" date="2004" name="Nature">
        <title>Genome duplication in the teleost fish Tetraodon nigroviridis reveals the early vertebrate proto-karyotype.</title>
        <authorList>
            <person name="Jaillon O."/>
            <person name="Aury J.-M."/>
            <person name="Brunet F."/>
            <person name="Petit J.-L."/>
            <person name="Stange-Thomann N."/>
            <person name="Mauceli E."/>
            <person name="Bouneau L."/>
            <person name="Fischer C."/>
            <person name="Ozouf-Costaz C."/>
            <person name="Bernot A."/>
            <person name="Nicaud S."/>
            <person name="Jaffe D."/>
            <person name="Fisher S."/>
            <person name="Lutfalla G."/>
            <person name="Dossat C."/>
            <person name="Segurens B."/>
            <person name="Dasilva C."/>
            <person name="Salanoubat M."/>
            <person name="Levy M."/>
            <person name="Boudet N."/>
            <person name="Castellano S."/>
            <person name="Anthouard V."/>
            <person name="Jubin C."/>
            <person name="Castelli V."/>
            <person name="Katinka M."/>
            <person name="Vacherie B."/>
            <person name="Biemont C."/>
            <person name="Skalli Z."/>
            <person name="Cattolico L."/>
            <person name="Poulain J."/>
            <person name="De Berardinis V."/>
            <person name="Cruaud C."/>
            <person name="Duprat S."/>
            <person name="Brottier P."/>
            <person name="Coutanceau J.-P."/>
            <person name="Gouzy J."/>
            <person name="Parra G."/>
            <person name="Lardier G."/>
            <person name="Chapple C."/>
            <person name="McKernan K.J."/>
            <person name="McEwan P."/>
            <person name="Bosak S."/>
            <person name="Kellis M."/>
            <person name="Volff J.-N."/>
            <person name="Guigo R."/>
            <person name="Zody M.C."/>
            <person name="Mesirov J."/>
            <person name="Lindblad-Toh K."/>
            <person name="Birren B."/>
            <person name="Nusbaum C."/>
            <person name="Kahn D."/>
            <person name="Robinson-Rechavi M."/>
            <person name="Laudet V."/>
            <person name="Schachter V."/>
            <person name="Quetier F."/>
            <person name="Saurin W."/>
            <person name="Scarpelli C."/>
            <person name="Wincker P."/>
            <person name="Lander E.S."/>
            <person name="Weissenbach J."/>
            <person name="Roest Crollius H."/>
        </authorList>
    </citation>
    <scope>NUCLEOTIDE SEQUENCE [LARGE SCALE GENOMIC DNA]</scope>
</reference>
<evidence type="ECO:0000256" key="1">
    <source>
        <dbReference type="SAM" id="Phobius"/>
    </source>
</evidence>
<organism evidence="2">
    <name type="scientific">Tetraodon nigroviridis</name>
    <name type="common">Spotted green pufferfish</name>
    <name type="synonym">Chelonodon nigroviridis</name>
    <dbReference type="NCBI Taxonomy" id="99883"/>
    <lineage>
        <taxon>Eukaryota</taxon>
        <taxon>Metazoa</taxon>
        <taxon>Chordata</taxon>
        <taxon>Craniata</taxon>
        <taxon>Vertebrata</taxon>
        <taxon>Euteleostomi</taxon>
        <taxon>Actinopterygii</taxon>
        <taxon>Neopterygii</taxon>
        <taxon>Teleostei</taxon>
        <taxon>Neoteleostei</taxon>
        <taxon>Acanthomorphata</taxon>
        <taxon>Eupercaria</taxon>
        <taxon>Tetraodontiformes</taxon>
        <taxon>Tetradontoidea</taxon>
        <taxon>Tetraodontidae</taxon>
        <taxon>Tetraodon</taxon>
    </lineage>
</organism>
<reference evidence="2" key="2">
    <citation type="submission" date="2004-02" db="EMBL/GenBank/DDBJ databases">
        <authorList>
            <consortium name="Genoscope"/>
            <consortium name="Whitehead Institute Centre for Genome Research"/>
        </authorList>
    </citation>
    <scope>NUCLEOTIDE SEQUENCE</scope>
</reference>
<keyword evidence="1" id="KW-0472">Membrane</keyword>
<protein>
    <submittedName>
        <fullName evidence="2">(spotted green pufferfish) hypothetical protein</fullName>
    </submittedName>
</protein>
<keyword evidence="1" id="KW-0812">Transmembrane</keyword>
<gene>
    <name evidence="2" type="ORF">GSTENG00015522001</name>
</gene>
<proteinExistence type="predicted"/>
<sequence>MSNGSNKSVHPSCTDQPPLAIDIIVTPLLAHHTDLDIFGLILYSMLTFMALMSMLVFLEECVIGTMSCLAMWIPRATMFTDMTSAWWVPAPGSLPLLCRHFGTRGLGFFP</sequence>
<dbReference type="KEGG" id="tng:GSTEN00015522G001"/>
<comment type="caution">
    <text evidence="2">The sequence shown here is derived from an EMBL/GenBank/DDBJ whole genome shotgun (WGS) entry which is preliminary data.</text>
</comment>
<dbReference type="AlphaFoldDB" id="Q4SMY7"/>
<feature type="transmembrane region" description="Helical" evidence="1">
    <location>
        <begin position="37"/>
        <end position="58"/>
    </location>
</feature>